<feature type="domain" description="Peptidase S26" evidence="10">
    <location>
        <begin position="16"/>
        <end position="99"/>
    </location>
</feature>
<evidence type="ECO:0000256" key="6">
    <source>
        <dbReference type="ARBA" id="ARBA00022801"/>
    </source>
</evidence>
<dbReference type="GO" id="GO:0005886">
    <property type="term" value="C:plasma membrane"/>
    <property type="evidence" value="ECO:0007669"/>
    <property type="project" value="UniProtKB-SubCell"/>
</dbReference>
<evidence type="ECO:0000256" key="5">
    <source>
        <dbReference type="ARBA" id="ARBA00022692"/>
    </source>
</evidence>
<comment type="similarity">
    <text evidence="2">Belongs to the peptidase S26 family. IMP2 subfamily.</text>
</comment>
<dbReference type="SUPFAM" id="SSF51306">
    <property type="entry name" value="LexA/Signal peptidase"/>
    <property type="match status" value="1"/>
</dbReference>
<protein>
    <recommendedName>
        <fullName evidence="3">Mitochondrial inner membrane protease subunit 2</fullName>
    </recommendedName>
</protein>
<comment type="subcellular location">
    <subcellularLocation>
        <location evidence="1">Cell membrane</location>
        <topology evidence="1">Single-pass type II membrane protein</topology>
    </subcellularLocation>
</comment>
<evidence type="ECO:0000313" key="11">
    <source>
        <dbReference type="EMBL" id="TWJ12102.1"/>
    </source>
</evidence>
<dbReference type="Pfam" id="PF10502">
    <property type="entry name" value="Peptidase_S26"/>
    <property type="match status" value="1"/>
</dbReference>
<keyword evidence="8" id="KW-0472">Membrane</keyword>
<keyword evidence="12" id="KW-1185">Reference proteome</keyword>
<dbReference type="PANTHER" id="PTHR46041">
    <property type="entry name" value="MITOCHONDRIAL INNER MEMBRANE PROTEASE SUBUNIT 2"/>
    <property type="match status" value="1"/>
</dbReference>
<organism evidence="11 12">
    <name type="scientific">Stackebrandtia albiflava</name>
    <dbReference type="NCBI Taxonomy" id="406432"/>
    <lineage>
        <taxon>Bacteria</taxon>
        <taxon>Bacillati</taxon>
        <taxon>Actinomycetota</taxon>
        <taxon>Actinomycetes</taxon>
        <taxon>Glycomycetales</taxon>
        <taxon>Glycomycetaceae</taxon>
        <taxon>Stackebrandtia</taxon>
    </lineage>
</organism>
<feature type="active site" evidence="9">
    <location>
        <position position="36"/>
    </location>
</feature>
<dbReference type="EMBL" id="VLLL01000006">
    <property type="protein sequence ID" value="TWJ12102.1"/>
    <property type="molecule type" value="Genomic_DNA"/>
</dbReference>
<dbReference type="Gene3D" id="2.10.109.10">
    <property type="entry name" value="Umud Fragment, subunit A"/>
    <property type="match status" value="1"/>
</dbReference>
<dbReference type="InterPro" id="IPR036286">
    <property type="entry name" value="LexA/Signal_pep-like_sf"/>
</dbReference>
<accession>A0A562V2Q1</accession>
<keyword evidence="4" id="KW-0645">Protease</keyword>
<dbReference type="InterPro" id="IPR019533">
    <property type="entry name" value="Peptidase_S26"/>
</dbReference>
<dbReference type="InterPro" id="IPR000223">
    <property type="entry name" value="Pept_S26A_signal_pept_1"/>
</dbReference>
<evidence type="ECO:0000313" key="12">
    <source>
        <dbReference type="Proteomes" id="UP000321617"/>
    </source>
</evidence>
<reference evidence="11 12" key="1">
    <citation type="journal article" date="2013" name="Stand. Genomic Sci.">
        <title>Genomic Encyclopedia of Type Strains, Phase I: The one thousand microbial genomes (KMG-I) project.</title>
        <authorList>
            <person name="Kyrpides N.C."/>
            <person name="Woyke T."/>
            <person name="Eisen J.A."/>
            <person name="Garrity G."/>
            <person name="Lilburn T.G."/>
            <person name="Beck B.J."/>
            <person name="Whitman W.B."/>
            <person name="Hugenholtz P."/>
            <person name="Klenk H.P."/>
        </authorList>
    </citation>
    <scope>NUCLEOTIDE SEQUENCE [LARGE SCALE GENOMIC DNA]</scope>
    <source>
        <strain evidence="11 12">DSM 45044</strain>
    </source>
</reference>
<dbReference type="Proteomes" id="UP000321617">
    <property type="component" value="Unassembled WGS sequence"/>
</dbReference>
<dbReference type="RefSeq" id="WP_211354507.1">
    <property type="nucleotide sequence ID" value="NZ_BAABIJ010000002.1"/>
</dbReference>
<evidence type="ECO:0000256" key="8">
    <source>
        <dbReference type="ARBA" id="ARBA00023136"/>
    </source>
</evidence>
<name>A0A562V2Q1_9ACTN</name>
<dbReference type="CDD" id="cd06530">
    <property type="entry name" value="S26_SPase_I"/>
    <property type="match status" value="1"/>
</dbReference>
<gene>
    <name evidence="11" type="ORF">LX16_2850</name>
</gene>
<evidence type="ECO:0000256" key="9">
    <source>
        <dbReference type="PIRSR" id="PIRSR600223-1"/>
    </source>
</evidence>
<keyword evidence="6" id="KW-0378">Hydrolase</keyword>
<evidence type="ECO:0000256" key="7">
    <source>
        <dbReference type="ARBA" id="ARBA00022989"/>
    </source>
</evidence>
<evidence type="ECO:0000256" key="2">
    <source>
        <dbReference type="ARBA" id="ARBA00007066"/>
    </source>
</evidence>
<proteinExistence type="inferred from homology"/>
<dbReference type="GO" id="GO:0004252">
    <property type="term" value="F:serine-type endopeptidase activity"/>
    <property type="evidence" value="ECO:0007669"/>
    <property type="project" value="InterPro"/>
</dbReference>
<evidence type="ECO:0000259" key="10">
    <source>
        <dbReference type="Pfam" id="PF10502"/>
    </source>
</evidence>
<evidence type="ECO:0000256" key="3">
    <source>
        <dbReference type="ARBA" id="ARBA00013650"/>
    </source>
</evidence>
<evidence type="ECO:0000256" key="1">
    <source>
        <dbReference type="ARBA" id="ARBA00004401"/>
    </source>
</evidence>
<feature type="active site" evidence="9">
    <location>
        <position position="88"/>
    </location>
</feature>
<dbReference type="GO" id="GO:0006465">
    <property type="term" value="P:signal peptide processing"/>
    <property type="evidence" value="ECO:0007669"/>
    <property type="project" value="InterPro"/>
</dbReference>
<dbReference type="PANTHER" id="PTHR46041:SF2">
    <property type="entry name" value="MITOCHONDRIAL INNER MEMBRANE PROTEASE SUBUNIT 2"/>
    <property type="match status" value="1"/>
</dbReference>
<keyword evidence="7" id="KW-1133">Transmembrane helix</keyword>
<comment type="caution">
    <text evidence="11">The sequence shown here is derived from an EMBL/GenBank/DDBJ whole genome shotgun (WGS) entry which is preliminary data.</text>
</comment>
<keyword evidence="5" id="KW-0812">Transmembrane</keyword>
<sequence length="146" mass="15829">MTWWMWAVVTAGTAGVASAVMCLRGRYVHVTIDGRSMEPALVDGSSVLMRRTRIGRLRVGDVVAVAPLWAEAPENPPDEREGRLWIVKRVAALPGDRVPAGLGRLPAGEVVPAGRCVLLGDSPEHSVDSRQEGFVDLRRLRAIALQ</sequence>
<dbReference type="PRINTS" id="PR00727">
    <property type="entry name" value="LEADERPTASE"/>
</dbReference>
<dbReference type="InterPro" id="IPR037730">
    <property type="entry name" value="IMP2"/>
</dbReference>
<evidence type="ECO:0000256" key="4">
    <source>
        <dbReference type="ARBA" id="ARBA00022670"/>
    </source>
</evidence>
<dbReference type="AlphaFoldDB" id="A0A562V2Q1"/>